<evidence type="ECO:0000313" key="2">
    <source>
        <dbReference type="EMBL" id="SFR97992.1"/>
    </source>
</evidence>
<keyword evidence="1" id="KW-1133">Transmembrane helix</keyword>
<reference evidence="2 3" key="1">
    <citation type="submission" date="2016-10" db="EMBL/GenBank/DDBJ databases">
        <authorList>
            <person name="de Groot N.N."/>
        </authorList>
    </citation>
    <scope>NUCLEOTIDE SEQUENCE [LARGE SCALE GENOMIC DNA]</scope>
    <source>
        <strain evidence="2 3">CGMCC 1.10457</strain>
    </source>
</reference>
<name>A0A1I6L3I5_9EURY</name>
<dbReference type="EMBL" id="FOZK01000002">
    <property type="protein sequence ID" value="SFR97992.1"/>
    <property type="molecule type" value="Genomic_DNA"/>
</dbReference>
<sequence>MTDENRSLIAKLLVPVGTLYLVSLALQPPPARWVGLGCLAVVVPLLVARALGTVAGIGPWADGEAD</sequence>
<dbReference type="OrthoDB" id="224006at2157"/>
<evidence type="ECO:0000256" key="1">
    <source>
        <dbReference type="SAM" id="Phobius"/>
    </source>
</evidence>
<keyword evidence="1" id="KW-0472">Membrane</keyword>
<protein>
    <submittedName>
        <fullName evidence="2">Uncharacterized protein</fullName>
    </submittedName>
</protein>
<proteinExistence type="predicted"/>
<feature type="transmembrane region" description="Helical" evidence="1">
    <location>
        <begin position="6"/>
        <end position="26"/>
    </location>
</feature>
<organism evidence="2 3">
    <name type="scientific">Halomicrobium zhouii</name>
    <dbReference type="NCBI Taxonomy" id="767519"/>
    <lineage>
        <taxon>Archaea</taxon>
        <taxon>Methanobacteriati</taxon>
        <taxon>Methanobacteriota</taxon>
        <taxon>Stenosarchaea group</taxon>
        <taxon>Halobacteria</taxon>
        <taxon>Halobacteriales</taxon>
        <taxon>Haloarculaceae</taxon>
        <taxon>Halomicrobium</taxon>
    </lineage>
</organism>
<evidence type="ECO:0000313" key="3">
    <source>
        <dbReference type="Proteomes" id="UP000199062"/>
    </source>
</evidence>
<feature type="transmembrane region" description="Helical" evidence="1">
    <location>
        <begin position="33"/>
        <end position="57"/>
    </location>
</feature>
<dbReference type="RefSeq" id="WP_089816260.1">
    <property type="nucleotide sequence ID" value="NZ_FOZK01000002.1"/>
</dbReference>
<dbReference type="Proteomes" id="UP000199062">
    <property type="component" value="Unassembled WGS sequence"/>
</dbReference>
<dbReference type="AlphaFoldDB" id="A0A1I6L3I5"/>
<gene>
    <name evidence="2" type="ORF">SAMN05216559_1953</name>
</gene>
<keyword evidence="3" id="KW-1185">Reference proteome</keyword>
<keyword evidence="1" id="KW-0812">Transmembrane</keyword>
<accession>A0A1I6L3I5</accession>